<dbReference type="PROSITE" id="PS51709">
    <property type="entry name" value="G_TRME"/>
    <property type="match status" value="1"/>
</dbReference>
<dbReference type="SUPFAM" id="SSF52540">
    <property type="entry name" value="P-loop containing nucleoside triphosphate hydrolases"/>
    <property type="match status" value="1"/>
</dbReference>
<dbReference type="SUPFAM" id="SSF116878">
    <property type="entry name" value="TrmE connector domain"/>
    <property type="match status" value="1"/>
</dbReference>
<sequence>MAFRDADGSLIDRGIAIFFSAPHSYTGEDVLELQGHGGTALMQLLLKRCQECGARQAEPGEFTRRAYLNGKLDLAQAEAVADVITAATAEAARSALRSLEGEFSRRIYAMRDKLIDLRMYVEACLDFPEEDIDFIERGDVAEKLAAISRELESVFAGARQGSLLREGIHVVLIGQPNVGKSTLMNQLAGDEIAIVTPVAGTTRDTIRSTIQIGGVPLHVIDTAGLRETEDEIELHGIARTWKAAERAHVALILVDADLGITGVEKAILDRLPRSVRWIWTHNKIDIGKTQPAIIEKSGETHLYLSAKSGEGLDLLRSLLLKMAGWQASGEGTYMARKRHLLALQRVRDFLQGALVTLEQPELLAEELRAGQESLNAITGEFTPDDLLGEIFGRFCIGK</sequence>
<dbReference type="GO" id="GO:0030488">
    <property type="term" value="P:tRNA methylation"/>
    <property type="evidence" value="ECO:0007669"/>
    <property type="project" value="TreeGrafter"/>
</dbReference>
<dbReference type="AlphaFoldDB" id="A0A1J5REN4"/>
<dbReference type="PANTHER" id="PTHR42714">
    <property type="entry name" value="TRNA MODIFICATION GTPASE GTPBP3"/>
    <property type="match status" value="1"/>
</dbReference>
<dbReference type="EC" id="3.6.-.-" evidence="6"/>
<evidence type="ECO:0000256" key="1">
    <source>
        <dbReference type="ARBA" id="ARBA00011043"/>
    </source>
</evidence>
<dbReference type="NCBIfam" id="TIGR00231">
    <property type="entry name" value="small_GTP"/>
    <property type="match status" value="1"/>
</dbReference>
<dbReference type="Pfam" id="PF10396">
    <property type="entry name" value="TrmE_N"/>
    <property type="match status" value="1"/>
</dbReference>
<dbReference type="InterPro" id="IPR004520">
    <property type="entry name" value="GTPase_MnmE"/>
</dbReference>
<feature type="domain" description="TrmE-type G" evidence="5">
    <location>
        <begin position="167"/>
        <end position="324"/>
    </location>
</feature>
<dbReference type="CDD" id="cd04164">
    <property type="entry name" value="trmE"/>
    <property type="match status" value="1"/>
</dbReference>
<accession>A0A1J5REN4</accession>
<dbReference type="InterPro" id="IPR031168">
    <property type="entry name" value="G_TrmE"/>
</dbReference>
<dbReference type="NCBIfam" id="TIGR00450">
    <property type="entry name" value="mnmE_trmE_thdF"/>
    <property type="match status" value="1"/>
</dbReference>
<dbReference type="NCBIfam" id="NF003661">
    <property type="entry name" value="PRK05291.1-3"/>
    <property type="match status" value="1"/>
</dbReference>
<gene>
    <name evidence="6" type="primary">mnmE_10</name>
    <name evidence="6" type="ORF">GALL_275410</name>
</gene>
<evidence type="ECO:0000256" key="3">
    <source>
        <dbReference type="ARBA" id="ARBA00022741"/>
    </source>
</evidence>
<dbReference type="Gene3D" id="3.30.1360.120">
    <property type="entry name" value="Probable tRNA modification gtpase trme, domain 1"/>
    <property type="match status" value="1"/>
</dbReference>
<comment type="similarity">
    <text evidence="1">Belongs to the TRAFAC class TrmE-Era-EngA-EngB-Septin-like GTPase superfamily. TrmE GTPase family.</text>
</comment>
<keyword evidence="4" id="KW-0342">GTP-binding</keyword>
<dbReference type="EMBL" id="MLJW01000287">
    <property type="protein sequence ID" value="OIQ90572.1"/>
    <property type="molecule type" value="Genomic_DNA"/>
</dbReference>
<keyword evidence="2" id="KW-0819">tRNA processing</keyword>
<dbReference type="GO" id="GO:0002098">
    <property type="term" value="P:tRNA wobble uridine modification"/>
    <property type="evidence" value="ECO:0007669"/>
    <property type="project" value="TreeGrafter"/>
</dbReference>
<dbReference type="GO" id="GO:0005829">
    <property type="term" value="C:cytosol"/>
    <property type="evidence" value="ECO:0007669"/>
    <property type="project" value="TreeGrafter"/>
</dbReference>
<dbReference type="InterPro" id="IPR025867">
    <property type="entry name" value="MnmE_helical"/>
</dbReference>
<name>A0A1J5REN4_9ZZZZ</name>
<dbReference type="InterPro" id="IPR006073">
    <property type="entry name" value="GTP-bd"/>
</dbReference>
<keyword evidence="6" id="KW-0378">Hydrolase</keyword>
<dbReference type="InterPro" id="IPR018948">
    <property type="entry name" value="GTP-bd_TrmE_N"/>
</dbReference>
<reference evidence="6" key="1">
    <citation type="submission" date="2016-10" db="EMBL/GenBank/DDBJ databases">
        <title>Sequence of Gallionella enrichment culture.</title>
        <authorList>
            <person name="Poehlein A."/>
            <person name="Muehling M."/>
            <person name="Daniel R."/>
        </authorList>
    </citation>
    <scope>NUCLEOTIDE SEQUENCE</scope>
</reference>
<protein>
    <submittedName>
        <fullName evidence="6">tRNA modification GTPase MnmE</fullName>
        <ecNumber evidence="6">3.6.-.-</ecNumber>
    </submittedName>
</protein>
<dbReference type="Pfam" id="PF12631">
    <property type="entry name" value="MnmE_helical"/>
    <property type="match status" value="1"/>
</dbReference>
<organism evidence="6">
    <name type="scientific">mine drainage metagenome</name>
    <dbReference type="NCBI Taxonomy" id="410659"/>
    <lineage>
        <taxon>unclassified sequences</taxon>
        <taxon>metagenomes</taxon>
        <taxon>ecological metagenomes</taxon>
    </lineage>
</organism>
<dbReference type="InterPro" id="IPR005225">
    <property type="entry name" value="Small_GTP-bd"/>
</dbReference>
<comment type="caution">
    <text evidence="6">The sequence shown here is derived from an EMBL/GenBank/DDBJ whole genome shotgun (WGS) entry which is preliminary data.</text>
</comment>
<dbReference type="CDD" id="cd14858">
    <property type="entry name" value="TrmE_N"/>
    <property type="match status" value="1"/>
</dbReference>
<dbReference type="InterPro" id="IPR027417">
    <property type="entry name" value="P-loop_NTPase"/>
</dbReference>
<evidence type="ECO:0000313" key="6">
    <source>
        <dbReference type="EMBL" id="OIQ90572.1"/>
    </source>
</evidence>
<proteinExistence type="inferred from homology"/>
<dbReference type="Gene3D" id="1.20.120.430">
    <property type="entry name" value="tRNA modification GTPase MnmE domain 2"/>
    <property type="match status" value="1"/>
</dbReference>
<dbReference type="Pfam" id="PF01926">
    <property type="entry name" value="MMR_HSR1"/>
    <property type="match status" value="1"/>
</dbReference>
<keyword evidence="3" id="KW-0547">Nucleotide-binding</keyword>
<dbReference type="InterPro" id="IPR027266">
    <property type="entry name" value="TrmE/GcvT-like"/>
</dbReference>
<evidence type="ECO:0000259" key="5">
    <source>
        <dbReference type="PROSITE" id="PS51709"/>
    </source>
</evidence>
<dbReference type="PANTHER" id="PTHR42714:SF2">
    <property type="entry name" value="TRNA MODIFICATION GTPASE GTPBP3, MITOCHONDRIAL"/>
    <property type="match status" value="1"/>
</dbReference>
<dbReference type="Gene3D" id="3.40.50.300">
    <property type="entry name" value="P-loop containing nucleotide triphosphate hydrolases"/>
    <property type="match status" value="1"/>
</dbReference>
<evidence type="ECO:0000256" key="4">
    <source>
        <dbReference type="ARBA" id="ARBA00023134"/>
    </source>
</evidence>
<dbReference type="InterPro" id="IPR027368">
    <property type="entry name" value="MnmE_dom2"/>
</dbReference>
<dbReference type="GO" id="GO:0003924">
    <property type="term" value="F:GTPase activity"/>
    <property type="evidence" value="ECO:0007669"/>
    <property type="project" value="InterPro"/>
</dbReference>
<dbReference type="GO" id="GO:0005525">
    <property type="term" value="F:GTP binding"/>
    <property type="evidence" value="ECO:0007669"/>
    <property type="project" value="UniProtKB-KW"/>
</dbReference>
<evidence type="ECO:0000256" key="2">
    <source>
        <dbReference type="ARBA" id="ARBA00022694"/>
    </source>
</evidence>
<dbReference type="HAMAP" id="MF_00379">
    <property type="entry name" value="GTPase_MnmE"/>
    <property type="match status" value="1"/>
</dbReference>